<evidence type="ECO:0000313" key="2">
    <source>
        <dbReference type="Proteomes" id="UP000663852"/>
    </source>
</evidence>
<sequence>MADVFICKISQTNTNGKINQNSLTNSVQDDVKMFVHDTPAAFYGRGLKITSDILEKWYSEYNGTLQEFQNYLLEQTFDNLLFAAWSLRLEKQANVEVNSRWYELIAEFAGRGACEQEWCHTIFILDNNQFVIHRQSTALLSHGLTGLSSWPASIFLGDYLMNRIDLVKNKRVIELGAGSGLLGLALLKYSNDISSYTFTDYSPMILNLLRQNALLNYSDEQLIAKSVNIEELDWNHCLTETVNSDSFDFILAADVVYDPSIIENLVKTIRILLQNNRASCAYIANAIRNDSTYSQFQRTLIQSSIKVHPIAKDACQSIEILQLTV</sequence>
<evidence type="ECO:0000313" key="1">
    <source>
        <dbReference type="EMBL" id="CAF0983536.1"/>
    </source>
</evidence>
<accession>A0A814FQ75</accession>
<dbReference type="PANTHER" id="PTHR14614">
    <property type="entry name" value="HEPATOCELLULAR CARCINOMA-ASSOCIATED ANTIGEN"/>
    <property type="match status" value="1"/>
</dbReference>
<dbReference type="PANTHER" id="PTHR14614:SF130">
    <property type="entry name" value="PROTEIN-LYSINE N-METHYLTRANSFERASE EEF2KMT"/>
    <property type="match status" value="1"/>
</dbReference>
<protein>
    <submittedName>
        <fullName evidence="1">Uncharacterized protein</fullName>
    </submittedName>
</protein>
<dbReference type="EMBL" id="CAJNOJ010000056">
    <property type="protein sequence ID" value="CAF0983536.1"/>
    <property type="molecule type" value="Genomic_DNA"/>
</dbReference>
<dbReference type="Pfam" id="PF10294">
    <property type="entry name" value="Methyltransf_16"/>
    <property type="match status" value="1"/>
</dbReference>
<organism evidence="1 2">
    <name type="scientific">Adineta ricciae</name>
    <name type="common">Rotifer</name>
    <dbReference type="NCBI Taxonomy" id="249248"/>
    <lineage>
        <taxon>Eukaryota</taxon>
        <taxon>Metazoa</taxon>
        <taxon>Spiralia</taxon>
        <taxon>Gnathifera</taxon>
        <taxon>Rotifera</taxon>
        <taxon>Eurotatoria</taxon>
        <taxon>Bdelloidea</taxon>
        <taxon>Adinetida</taxon>
        <taxon>Adinetidae</taxon>
        <taxon>Adineta</taxon>
    </lineage>
</organism>
<dbReference type="InterPro" id="IPR029063">
    <property type="entry name" value="SAM-dependent_MTases_sf"/>
</dbReference>
<dbReference type="AlphaFoldDB" id="A0A814FQ75"/>
<dbReference type="Proteomes" id="UP000663852">
    <property type="component" value="Unassembled WGS sequence"/>
</dbReference>
<dbReference type="Gene3D" id="3.40.50.150">
    <property type="entry name" value="Vaccinia Virus protein VP39"/>
    <property type="match status" value="1"/>
</dbReference>
<comment type="caution">
    <text evidence="1">The sequence shown here is derived from an EMBL/GenBank/DDBJ whole genome shotgun (WGS) entry which is preliminary data.</text>
</comment>
<reference evidence="1" key="1">
    <citation type="submission" date="2021-02" db="EMBL/GenBank/DDBJ databases">
        <authorList>
            <person name="Nowell W R."/>
        </authorList>
    </citation>
    <scope>NUCLEOTIDE SEQUENCE</scope>
</reference>
<dbReference type="OrthoDB" id="194386at2759"/>
<dbReference type="InterPro" id="IPR019410">
    <property type="entry name" value="Methyltransf_16"/>
</dbReference>
<dbReference type="SUPFAM" id="SSF53335">
    <property type="entry name" value="S-adenosyl-L-methionine-dependent methyltransferases"/>
    <property type="match status" value="1"/>
</dbReference>
<name>A0A814FQ75_ADIRI</name>
<proteinExistence type="predicted"/>
<gene>
    <name evidence="1" type="ORF">EDS130_LOCUS14001</name>
</gene>